<evidence type="ECO:0000313" key="3">
    <source>
        <dbReference type="Proteomes" id="UP000076574"/>
    </source>
</evidence>
<dbReference type="Gene3D" id="1.10.10.10">
    <property type="entry name" value="Winged helix-like DNA-binding domain superfamily/Winged helix DNA-binding domain"/>
    <property type="match status" value="1"/>
</dbReference>
<dbReference type="InterPro" id="IPR000792">
    <property type="entry name" value="Tscrpt_reg_LuxR_C"/>
</dbReference>
<dbReference type="InterPro" id="IPR036388">
    <property type="entry name" value="WH-like_DNA-bd_sf"/>
</dbReference>
<protein>
    <recommendedName>
        <fullName evidence="1">HTH luxR-type domain-containing protein</fullName>
    </recommendedName>
</protein>
<dbReference type="STRING" id="943830.A4A58_24135"/>
<accession>A0A164A3Z3</accession>
<feature type="domain" description="HTH luxR-type" evidence="1">
    <location>
        <begin position="153"/>
        <end position="210"/>
    </location>
</feature>
<evidence type="ECO:0000259" key="1">
    <source>
        <dbReference type="SMART" id="SM00421"/>
    </source>
</evidence>
<proteinExistence type="predicted"/>
<dbReference type="SUPFAM" id="SSF46894">
    <property type="entry name" value="C-terminal effector domain of the bipartite response regulators"/>
    <property type="match status" value="1"/>
</dbReference>
<dbReference type="GO" id="GO:0003677">
    <property type="term" value="F:DNA binding"/>
    <property type="evidence" value="ECO:0007669"/>
    <property type="project" value="InterPro"/>
</dbReference>
<dbReference type="EMBL" id="LVYV01000005">
    <property type="protein sequence ID" value="KZD24230.1"/>
    <property type="molecule type" value="Genomic_DNA"/>
</dbReference>
<name>A0A164A3Z3_9BRAD</name>
<gene>
    <name evidence="2" type="ORF">A4A58_24135</name>
</gene>
<dbReference type="InterPro" id="IPR016032">
    <property type="entry name" value="Sig_transdc_resp-reg_C-effctor"/>
</dbReference>
<keyword evidence="3" id="KW-1185">Reference proteome</keyword>
<dbReference type="AlphaFoldDB" id="A0A164A3Z3"/>
<reference evidence="2 3" key="1">
    <citation type="submission" date="2016-03" db="EMBL/GenBank/DDBJ databases">
        <title>Microsymbionts genomes from the relict species Vavilovia formosa (Stev.) Fed.</title>
        <authorList>
            <person name="Kopat V."/>
            <person name="Chirak E."/>
            <person name="Kimeklis A."/>
            <person name="Andronov E."/>
        </authorList>
    </citation>
    <scope>NUCLEOTIDE SEQUENCE [LARGE SCALE GENOMIC DNA]</scope>
    <source>
        <strain evidence="2 3">Vaf07</strain>
    </source>
</reference>
<evidence type="ECO:0000313" key="2">
    <source>
        <dbReference type="EMBL" id="KZD24230.1"/>
    </source>
</evidence>
<organism evidence="2 3">
    <name type="scientific">Tardiphaga robiniae</name>
    <dbReference type="NCBI Taxonomy" id="943830"/>
    <lineage>
        <taxon>Bacteria</taxon>
        <taxon>Pseudomonadati</taxon>
        <taxon>Pseudomonadota</taxon>
        <taxon>Alphaproteobacteria</taxon>
        <taxon>Hyphomicrobiales</taxon>
        <taxon>Nitrobacteraceae</taxon>
        <taxon>Tardiphaga</taxon>
    </lineage>
</organism>
<dbReference type="GO" id="GO:0006355">
    <property type="term" value="P:regulation of DNA-templated transcription"/>
    <property type="evidence" value="ECO:0007669"/>
    <property type="project" value="InterPro"/>
</dbReference>
<comment type="caution">
    <text evidence="2">The sequence shown here is derived from an EMBL/GenBank/DDBJ whole genome shotgun (WGS) entry which is preliminary data.</text>
</comment>
<dbReference type="SMART" id="SM00421">
    <property type="entry name" value="HTH_LUXR"/>
    <property type="match status" value="1"/>
</dbReference>
<sequence>MQIPDAEFATARRAIELLWDAVADLAKTTLQSHQMWLDDIESPALTIDENLVVRSMNSGFRRLVGEGVITLDRGTLSGSTPLITTQLRDAVRAAIIPDPNQKNVGSTVLISQEEQRFLFAVIGSIPGNTDPNLALIYVPQFNEETGAQRIALAFGLSWVEARIVRCILRGRCPRAIGLELGFTEETVRTYIKRVMLKVGINRQSEFFVLHSRTFSPFKLRQPGAPYITTSSSM</sequence>
<dbReference type="Proteomes" id="UP000076574">
    <property type="component" value="Unassembled WGS sequence"/>
</dbReference>